<dbReference type="Pfam" id="PF05239">
    <property type="entry name" value="PRC"/>
    <property type="match status" value="2"/>
</dbReference>
<name>A0A1M7D124_9HYPH</name>
<dbReference type="Proteomes" id="UP000186002">
    <property type="component" value="Unassembled WGS sequence"/>
</dbReference>
<dbReference type="PANTHER" id="PTHR36505:SF1">
    <property type="entry name" value="BLR1072 PROTEIN"/>
    <property type="match status" value="1"/>
</dbReference>
<dbReference type="SUPFAM" id="SSF50346">
    <property type="entry name" value="PRC-barrel domain"/>
    <property type="match status" value="2"/>
</dbReference>
<evidence type="ECO:0000259" key="3">
    <source>
        <dbReference type="Pfam" id="PF05239"/>
    </source>
</evidence>
<dbReference type="PANTHER" id="PTHR36505">
    <property type="entry name" value="BLR1072 PROTEIN"/>
    <property type="match status" value="1"/>
</dbReference>
<gene>
    <name evidence="4" type="ORF">SAMN05444272_1337</name>
</gene>
<dbReference type="OrthoDB" id="7876889at2"/>
<accession>A0A1M7D124</accession>
<dbReference type="InterPro" id="IPR011033">
    <property type="entry name" value="PRC_barrel-like_sf"/>
</dbReference>
<dbReference type="InterPro" id="IPR027275">
    <property type="entry name" value="PRC-brl_dom"/>
</dbReference>
<evidence type="ECO:0000313" key="5">
    <source>
        <dbReference type="Proteomes" id="UP000186002"/>
    </source>
</evidence>
<keyword evidence="2" id="KW-0732">Signal</keyword>
<dbReference type="AlphaFoldDB" id="A0A1M7D124"/>
<protein>
    <submittedName>
        <fullName evidence="4">PRC-barrel domain-containing protein</fullName>
    </submittedName>
</protein>
<feature type="signal peptide" evidence="2">
    <location>
        <begin position="1"/>
        <end position="22"/>
    </location>
</feature>
<proteinExistence type="predicted"/>
<dbReference type="RefSeq" id="WP_084081733.1">
    <property type="nucleotide sequence ID" value="NZ_FRBW01000001.1"/>
</dbReference>
<evidence type="ECO:0000313" key="4">
    <source>
        <dbReference type="EMBL" id="SHL73222.1"/>
    </source>
</evidence>
<evidence type="ECO:0000256" key="1">
    <source>
        <dbReference type="SAM" id="MobiDB-lite"/>
    </source>
</evidence>
<reference evidence="4 5" key="1">
    <citation type="submission" date="2016-11" db="EMBL/GenBank/DDBJ databases">
        <authorList>
            <person name="Jaros S."/>
            <person name="Januszkiewicz K."/>
            <person name="Wedrychowicz H."/>
        </authorList>
    </citation>
    <scope>NUCLEOTIDE SEQUENCE [LARGE SCALE GENOMIC DNA]</scope>
    <source>
        <strain evidence="4 5">DSM 22153</strain>
    </source>
</reference>
<feature type="domain" description="PRC-barrel" evidence="3">
    <location>
        <begin position="239"/>
        <end position="303"/>
    </location>
</feature>
<evidence type="ECO:0000256" key="2">
    <source>
        <dbReference type="SAM" id="SignalP"/>
    </source>
</evidence>
<keyword evidence="5" id="KW-1185">Reference proteome</keyword>
<feature type="domain" description="PRC-barrel" evidence="3">
    <location>
        <begin position="63"/>
        <end position="145"/>
    </location>
</feature>
<sequence length="338" mass="35071">MIRKLLATTALTAAFAVGTAFADDAATSTTKTPDQPAPVFNSQMNTQTPNENNINGYLKRSANEVLASSLIGKSIYNGVGENAEAVGDVNDIVMSQDGRAEAVVIGVGGFLGVGEKWVAVSFDRLAMSKVEGETWLTINSTKEELEQAPPFDKSMIEGETADTAAVTTSSDTNVAMTDSTATAPAPADTTTAMPADTTTSADQPMDADTSATVTADASKDLTGSESMEDMAPVDTADLSADELLGSAVVGSNEEALGEVSDVLLAANGENVTAYIVDVGGFLGVGEKKMAFAADGLKIYKDTSGEMHIYTNATKSSLEAKPEFTEQAYEANPDTILVQ</sequence>
<organism evidence="4 5">
    <name type="scientific">Roseibium suaedae</name>
    <dbReference type="NCBI Taxonomy" id="735517"/>
    <lineage>
        <taxon>Bacteria</taxon>
        <taxon>Pseudomonadati</taxon>
        <taxon>Pseudomonadota</taxon>
        <taxon>Alphaproteobacteria</taxon>
        <taxon>Hyphomicrobiales</taxon>
        <taxon>Stappiaceae</taxon>
        <taxon>Roseibium</taxon>
    </lineage>
</organism>
<feature type="region of interest" description="Disordered" evidence="1">
    <location>
        <begin position="178"/>
        <end position="214"/>
    </location>
</feature>
<dbReference type="EMBL" id="FRBW01000001">
    <property type="protein sequence ID" value="SHL73222.1"/>
    <property type="molecule type" value="Genomic_DNA"/>
</dbReference>
<feature type="chain" id="PRO_5012500532" evidence="2">
    <location>
        <begin position="23"/>
        <end position="338"/>
    </location>
</feature>
<dbReference type="Gene3D" id="2.30.30.240">
    <property type="entry name" value="PRC-barrel domain"/>
    <property type="match status" value="2"/>
</dbReference>
<dbReference type="STRING" id="735517.SAMN05444272_1337"/>